<name>A0A1H4TFF2_9ACTN</name>
<dbReference type="EMBL" id="FNRT01000002">
    <property type="protein sequence ID" value="SEC55049.1"/>
    <property type="molecule type" value="Genomic_DNA"/>
</dbReference>
<dbReference type="STRING" id="402596.SAMN04489844_2506"/>
<gene>
    <name evidence="2" type="ORF">SAMN04489844_2506</name>
</gene>
<feature type="compositionally biased region" description="Basic and acidic residues" evidence="1">
    <location>
        <begin position="17"/>
        <end position="34"/>
    </location>
</feature>
<dbReference type="AlphaFoldDB" id="A0A1H4TFF2"/>
<dbReference type="RefSeq" id="WP_090969404.1">
    <property type="nucleotide sequence ID" value="NZ_FNRT01000002.1"/>
</dbReference>
<proteinExistence type="predicted"/>
<evidence type="ECO:0000313" key="2">
    <source>
        <dbReference type="EMBL" id="SEC55049.1"/>
    </source>
</evidence>
<feature type="region of interest" description="Disordered" evidence="1">
    <location>
        <begin position="1"/>
        <end position="37"/>
    </location>
</feature>
<organism evidence="2 3">
    <name type="scientific">Nocardioides exalbidus</name>
    <dbReference type="NCBI Taxonomy" id="402596"/>
    <lineage>
        <taxon>Bacteria</taxon>
        <taxon>Bacillati</taxon>
        <taxon>Actinomycetota</taxon>
        <taxon>Actinomycetes</taxon>
        <taxon>Propionibacteriales</taxon>
        <taxon>Nocardioidaceae</taxon>
        <taxon>Nocardioides</taxon>
    </lineage>
</organism>
<accession>A0A1H4TFF2</accession>
<evidence type="ECO:0000256" key="1">
    <source>
        <dbReference type="SAM" id="MobiDB-lite"/>
    </source>
</evidence>
<protein>
    <submittedName>
        <fullName evidence="2">Uncharacterized protein</fullName>
    </submittedName>
</protein>
<evidence type="ECO:0000313" key="3">
    <source>
        <dbReference type="Proteomes" id="UP000198742"/>
    </source>
</evidence>
<reference evidence="3" key="1">
    <citation type="submission" date="2016-10" db="EMBL/GenBank/DDBJ databases">
        <authorList>
            <person name="Varghese N."/>
            <person name="Submissions S."/>
        </authorList>
    </citation>
    <scope>NUCLEOTIDE SEQUENCE [LARGE SCALE GENOMIC DNA]</scope>
    <source>
        <strain evidence="3">DSM 22017</strain>
    </source>
</reference>
<dbReference type="Proteomes" id="UP000198742">
    <property type="component" value="Unassembled WGS sequence"/>
</dbReference>
<sequence length="116" mass="12082">MSAAVPGDRPLLDLTDDERADRVARAHRDPEAQRELAAATRAAFAELRREDPPGTAGAFDSVLAAVVATLPEDTPAHALGQGYLRGEVDRAALLADPQVRAAVAGRLRAHVSGPGA</sequence>
<keyword evidence="3" id="KW-1185">Reference proteome</keyword>